<proteinExistence type="inferred from homology"/>
<comment type="caution">
    <text evidence="6">The sequence shown here is derived from an EMBL/GenBank/DDBJ whole genome shotgun (WGS) entry which is preliminary data.</text>
</comment>
<dbReference type="AlphaFoldDB" id="A0A4Q9V141"/>
<dbReference type="PROSITE" id="PS51257">
    <property type="entry name" value="PROKAR_LIPOPROTEIN"/>
    <property type="match status" value="1"/>
</dbReference>
<dbReference type="OrthoDB" id="9810636at2"/>
<accession>A0A4Q9V141</accession>
<evidence type="ECO:0000313" key="6">
    <source>
        <dbReference type="EMBL" id="TBW22775.1"/>
    </source>
</evidence>
<dbReference type="PANTHER" id="PTHR42953">
    <property type="entry name" value="HIGH-AFFINITY ZINC UPTAKE SYSTEM PROTEIN ZNUA-RELATED"/>
    <property type="match status" value="1"/>
</dbReference>
<sequence>MRIVCMKEKLSLKFAALVGAAALALAGCSGSNDSSKDSSKLNVSTSFYPITYLVEKIGGDAVAVNDLTPPGSDAHGAELSPAEIAKMEKSDLVIYLATMAPSIDEAIKTAKIKKSLEIGQSVSLLPRTEIAAVSEELPNVDPKAKADDHKDEAKGHDDHDAEHKDDHKDDTKGHDEHDDDHKAEGHDHEAEGHDHEGEGHDEHGHNHGVNDPHFWTDPNRLAKAAPVIADELAKLDSKNAEKFKENAKKIADDLTKLASDFKATLSKEQCTTHSFVVTHLAYGYLAKENNLKQIGIASFDPDLEPSPARIAQIKEIVSRDHVNTIFTTSDQEMKVANSVANETGAKVQVLDPAATKRDKSKDYMDVMKENFKMLADSMNCK</sequence>
<evidence type="ECO:0000256" key="2">
    <source>
        <dbReference type="ARBA" id="ARBA00022448"/>
    </source>
</evidence>
<keyword evidence="7" id="KW-1185">Reference proteome</keyword>
<dbReference type="Proteomes" id="UP000293036">
    <property type="component" value="Unassembled WGS sequence"/>
</dbReference>
<dbReference type="GO" id="GO:0046872">
    <property type="term" value="F:metal ion binding"/>
    <property type="evidence" value="ECO:0007669"/>
    <property type="project" value="InterPro"/>
</dbReference>
<organism evidence="6 7">
    <name type="scientific">Arcanobacterium bovis</name>
    <dbReference type="NCBI Taxonomy" id="2529275"/>
    <lineage>
        <taxon>Bacteria</taxon>
        <taxon>Bacillati</taxon>
        <taxon>Actinomycetota</taxon>
        <taxon>Actinomycetes</taxon>
        <taxon>Actinomycetales</taxon>
        <taxon>Actinomycetaceae</taxon>
        <taxon>Arcanobacterium</taxon>
    </lineage>
</organism>
<dbReference type="SUPFAM" id="SSF53807">
    <property type="entry name" value="Helical backbone' metal receptor"/>
    <property type="match status" value="1"/>
</dbReference>
<dbReference type="Pfam" id="PF01297">
    <property type="entry name" value="ZnuA"/>
    <property type="match status" value="1"/>
</dbReference>
<keyword evidence="3 5" id="KW-0732">Signal</keyword>
<evidence type="ECO:0000256" key="4">
    <source>
        <dbReference type="SAM" id="MobiDB-lite"/>
    </source>
</evidence>
<feature type="region of interest" description="Disordered" evidence="4">
    <location>
        <begin position="135"/>
        <end position="216"/>
    </location>
</feature>
<dbReference type="InterPro" id="IPR006127">
    <property type="entry name" value="ZnuA-like"/>
</dbReference>
<dbReference type="Gene3D" id="3.40.50.1980">
    <property type="entry name" value="Nitrogenase molybdenum iron protein domain"/>
    <property type="match status" value="3"/>
</dbReference>
<feature type="chain" id="PRO_5038751923" description="Zinc ABC transporter substrate-binding protein" evidence="5">
    <location>
        <begin position="27"/>
        <end position="381"/>
    </location>
</feature>
<evidence type="ECO:0000256" key="5">
    <source>
        <dbReference type="SAM" id="SignalP"/>
    </source>
</evidence>
<gene>
    <name evidence="6" type="ORF">EZJ44_02385</name>
</gene>
<feature type="compositionally biased region" description="Basic and acidic residues" evidence="4">
    <location>
        <begin position="142"/>
        <end position="210"/>
    </location>
</feature>
<feature type="signal peptide" evidence="5">
    <location>
        <begin position="1"/>
        <end position="26"/>
    </location>
</feature>
<evidence type="ECO:0000256" key="1">
    <source>
        <dbReference type="ARBA" id="ARBA00011028"/>
    </source>
</evidence>
<keyword evidence="2" id="KW-0813">Transport</keyword>
<reference evidence="6 7" key="1">
    <citation type="submission" date="2019-02" db="EMBL/GenBank/DDBJ databases">
        <title>Arcanobacterium bovis sp. nov., isolated from the milk of a cow with mastitis.</title>
        <authorList>
            <person name="Sammra O."/>
            <person name="Foster G."/>
            <person name="Hassan A."/>
            <person name="Alssahen M."/>
            <person name="Laemmler C."/>
            <person name="Borowiak M."/>
            <person name="Malorny B."/>
            <person name="Abdulmawjood A."/>
        </authorList>
    </citation>
    <scope>NUCLEOTIDE SEQUENCE [LARGE SCALE GENOMIC DNA]</scope>
    <source>
        <strain evidence="6 7">C605018/01/1</strain>
    </source>
</reference>
<name>A0A4Q9V141_9ACTO</name>
<dbReference type="PANTHER" id="PTHR42953:SF3">
    <property type="entry name" value="HIGH-AFFINITY ZINC UPTAKE SYSTEM PROTEIN ZNUA"/>
    <property type="match status" value="1"/>
</dbReference>
<evidence type="ECO:0000256" key="3">
    <source>
        <dbReference type="ARBA" id="ARBA00022729"/>
    </source>
</evidence>
<evidence type="ECO:0000313" key="7">
    <source>
        <dbReference type="Proteomes" id="UP000293036"/>
    </source>
</evidence>
<dbReference type="InterPro" id="IPR050492">
    <property type="entry name" value="Bact_metal-bind_prot9"/>
</dbReference>
<evidence type="ECO:0008006" key="8">
    <source>
        <dbReference type="Google" id="ProtNLM"/>
    </source>
</evidence>
<comment type="similarity">
    <text evidence="1">Belongs to the bacterial solute-binding protein 9 family.</text>
</comment>
<protein>
    <recommendedName>
        <fullName evidence="8">Zinc ABC transporter substrate-binding protein</fullName>
    </recommendedName>
</protein>
<dbReference type="GO" id="GO:0030001">
    <property type="term" value="P:metal ion transport"/>
    <property type="evidence" value="ECO:0007669"/>
    <property type="project" value="InterPro"/>
</dbReference>
<dbReference type="EMBL" id="SJDT01000002">
    <property type="protein sequence ID" value="TBW22775.1"/>
    <property type="molecule type" value="Genomic_DNA"/>
</dbReference>